<dbReference type="Proteomes" id="UP000887565">
    <property type="component" value="Unplaced"/>
</dbReference>
<feature type="compositionally biased region" description="Basic and acidic residues" evidence="1">
    <location>
        <begin position="9"/>
        <end position="18"/>
    </location>
</feature>
<protein>
    <submittedName>
        <fullName evidence="3">Uncharacterized protein</fullName>
    </submittedName>
</protein>
<evidence type="ECO:0000313" key="3">
    <source>
        <dbReference type="WBParaSite" id="nRc.2.0.1.t17493-RA"/>
    </source>
</evidence>
<dbReference type="AlphaFoldDB" id="A0A915ITX0"/>
<keyword evidence="2" id="KW-1185">Reference proteome</keyword>
<feature type="region of interest" description="Disordered" evidence="1">
    <location>
        <begin position="53"/>
        <end position="72"/>
    </location>
</feature>
<evidence type="ECO:0000256" key="1">
    <source>
        <dbReference type="SAM" id="MobiDB-lite"/>
    </source>
</evidence>
<dbReference type="WBParaSite" id="nRc.2.0.1.t17493-RA">
    <property type="protein sequence ID" value="nRc.2.0.1.t17493-RA"/>
    <property type="gene ID" value="nRc.2.0.1.g17493"/>
</dbReference>
<reference evidence="3" key="1">
    <citation type="submission" date="2022-11" db="UniProtKB">
        <authorList>
            <consortium name="WormBaseParasite"/>
        </authorList>
    </citation>
    <scope>IDENTIFICATION</scope>
</reference>
<organism evidence="2 3">
    <name type="scientific">Romanomermis culicivorax</name>
    <name type="common">Nematode worm</name>
    <dbReference type="NCBI Taxonomy" id="13658"/>
    <lineage>
        <taxon>Eukaryota</taxon>
        <taxon>Metazoa</taxon>
        <taxon>Ecdysozoa</taxon>
        <taxon>Nematoda</taxon>
        <taxon>Enoplea</taxon>
        <taxon>Dorylaimia</taxon>
        <taxon>Mermithida</taxon>
        <taxon>Mermithoidea</taxon>
        <taxon>Mermithidae</taxon>
        <taxon>Romanomermis</taxon>
    </lineage>
</organism>
<evidence type="ECO:0000313" key="2">
    <source>
        <dbReference type="Proteomes" id="UP000887565"/>
    </source>
</evidence>
<name>A0A915ITX0_ROMCU</name>
<sequence>MPSANKCLTELKDEIRHHPIDRKRRQNKRDAQMSSPGRHGGQLNRLMAVTMSNRRETCSDPASRQLKKGSNI</sequence>
<accession>A0A915ITX0</accession>
<feature type="region of interest" description="Disordered" evidence="1">
    <location>
        <begin position="1"/>
        <end position="44"/>
    </location>
</feature>
<proteinExistence type="predicted"/>